<evidence type="ECO:0000313" key="3">
    <source>
        <dbReference type="Proteomes" id="UP001632037"/>
    </source>
</evidence>
<protein>
    <recommendedName>
        <fullName evidence="4">RxLR effector protein</fullName>
    </recommendedName>
</protein>
<evidence type="ECO:0000256" key="1">
    <source>
        <dbReference type="SAM" id="SignalP"/>
    </source>
</evidence>
<feature type="chain" id="PRO_5044822284" description="RxLR effector protein" evidence="1">
    <location>
        <begin position="24"/>
        <end position="126"/>
    </location>
</feature>
<dbReference type="EMBL" id="JBIMZQ010000048">
    <property type="protein sequence ID" value="KAL3659141.1"/>
    <property type="molecule type" value="Genomic_DNA"/>
</dbReference>
<gene>
    <name evidence="2" type="ORF">V7S43_015721</name>
</gene>
<dbReference type="Proteomes" id="UP001632037">
    <property type="component" value="Unassembled WGS sequence"/>
</dbReference>
<evidence type="ECO:0000313" key="2">
    <source>
        <dbReference type="EMBL" id="KAL3659141.1"/>
    </source>
</evidence>
<feature type="signal peptide" evidence="1">
    <location>
        <begin position="1"/>
        <end position="23"/>
    </location>
</feature>
<organism evidence="2 3">
    <name type="scientific">Phytophthora oleae</name>
    <dbReference type="NCBI Taxonomy" id="2107226"/>
    <lineage>
        <taxon>Eukaryota</taxon>
        <taxon>Sar</taxon>
        <taxon>Stramenopiles</taxon>
        <taxon>Oomycota</taxon>
        <taxon>Peronosporomycetes</taxon>
        <taxon>Peronosporales</taxon>
        <taxon>Peronosporaceae</taxon>
        <taxon>Phytophthora</taxon>
    </lineage>
</organism>
<keyword evidence="1" id="KW-0732">Signal</keyword>
<accession>A0ABD3F0K9</accession>
<reference evidence="2 3" key="1">
    <citation type="submission" date="2024-09" db="EMBL/GenBank/DDBJ databases">
        <title>Genome sequencing and assembly of Phytophthora oleae, isolate VK10A, causative agent of rot of olive drupes.</title>
        <authorList>
            <person name="Conti Taguali S."/>
            <person name="Riolo M."/>
            <person name="La Spada F."/>
            <person name="Cacciola S.O."/>
            <person name="Dionisio G."/>
        </authorList>
    </citation>
    <scope>NUCLEOTIDE SEQUENCE [LARGE SCALE GENOMIC DNA]</scope>
    <source>
        <strain evidence="2 3">VK10A</strain>
    </source>
</reference>
<proteinExistence type="predicted"/>
<keyword evidence="3" id="KW-1185">Reference proteome</keyword>
<evidence type="ECO:0008006" key="4">
    <source>
        <dbReference type="Google" id="ProtNLM"/>
    </source>
</evidence>
<dbReference type="AlphaFoldDB" id="A0ABD3F0K9"/>
<name>A0ABD3F0K9_9STRA</name>
<sequence>MRFVTFLLLQAVAFTLCFSDSNAQTKNATPEYRDNPVRYLKGAVEQSGVLNAADEERGWQDIADKLENTNILKNKEEFKDANAAKLESVAEKVEAGGKLKAGNSAKIKWQNALAKLKEEGKLTEKK</sequence>
<comment type="caution">
    <text evidence="2">The sequence shown here is derived from an EMBL/GenBank/DDBJ whole genome shotgun (WGS) entry which is preliminary data.</text>
</comment>